<accession>A0A1G2ELE4</accession>
<organism evidence="2 3">
    <name type="scientific">Candidatus Nealsonbacteria bacterium RIFCSPLOWO2_12_FULL_39_31</name>
    <dbReference type="NCBI Taxonomy" id="1801676"/>
    <lineage>
        <taxon>Bacteria</taxon>
        <taxon>Candidatus Nealsoniibacteriota</taxon>
    </lineage>
</organism>
<name>A0A1G2ELE4_9BACT</name>
<evidence type="ECO:0000256" key="1">
    <source>
        <dbReference type="SAM" id="Phobius"/>
    </source>
</evidence>
<evidence type="ECO:0000313" key="3">
    <source>
        <dbReference type="Proteomes" id="UP000179122"/>
    </source>
</evidence>
<comment type="caution">
    <text evidence="2">The sequence shown here is derived from an EMBL/GenBank/DDBJ whole genome shotgun (WGS) entry which is preliminary data.</text>
</comment>
<reference evidence="2 3" key="1">
    <citation type="journal article" date="2016" name="Nat. Commun.">
        <title>Thousands of microbial genomes shed light on interconnected biogeochemical processes in an aquifer system.</title>
        <authorList>
            <person name="Anantharaman K."/>
            <person name="Brown C.T."/>
            <person name="Hug L.A."/>
            <person name="Sharon I."/>
            <person name="Castelle C.J."/>
            <person name="Probst A.J."/>
            <person name="Thomas B.C."/>
            <person name="Singh A."/>
            <person name="Wilkins M.J."/>
            <person name="Karaoz U."/>
            <person name="Brodie E.L."/>
            <person name="Williams K.H."/>
            <person name="Hubbard S.S."/>
            <person name="Banfield J.F."/>
        </authorList>
    </citation>
    <scope>NUCLEOTIDE SEQUENCE [LARGE SCALE GENOMIC DNA]</scope>
</reference>
<keyword evidence="1" id="KW-1133">Transmembrane helix</keyword>
<sequence length="665" mass="76694">MKDIAAFSAIKSFYDSERDLLDIVCGFVLYKINENTNNAESLKVEINKEFALDVPSDIIHSALKRLRNKYRFIDCADGYARIVLTSDGVKDQQKSHISVEQTRKQYNELLLDIKNFIEKKNGNIISLQRARDLLKTTILNNPSDVFKFVFPSTSETQARVQALSIIGTYILEQEKNNSQKFEVLKSIIYGNILASALESGKIEPNPKLNNLDVYFDSNIIFSLLGFDDDLHNNTAVEMLKVLKALNIKLKTFSFTLDEVKEKLLSYTGKYHSYVSNIEVDSIYFRIKTKGSKETDILLLVNNLENSLNKLGIVIDYYSTNTELTDFDRGLIHKLTQKKEERSLSVQRIGGQIKRNHKHPATIEHDLLAIRAIKEIRGRLFDRIESSKAIFLTADAILARFDYEEYSHFDKRTIPEVFFRTQLVNFLWFKNPETSALLPIRDLMSGYIQTKMISEKLWDTFIWELKKQVEQNNYTKEDIATLVSLSETKSILSEIQEGNQDYSESVKKKIIDSGLIEEAKKIREESIKLKKFKKETEDILQERNEQIEMANKTLITVGKNIELSCLCFWNRVINGGVCVILLMGTISLGWMGLSYNISLDHAFYLYIKIASFLGSITFLIVLIISILKKELVTLIPFFIKQRKNLENKIVQWCIRKKKIKFGISKD</sequence>
<dbReference type="Proteomes" id="UP000179122">
    <property type="component" value="Unassembled WGS sequence"/>
</dbReference>
<keyword evidence="1" id="KW-0472">Membrane</keyword>
<dbReference type="AlphaFoldDB" id="A0A1G2ELE4"/>
<dbReference type="EMBL" id="MHML01000021">
    <property type="protein sequence ID" value="OGZ26603.1"/>
    <property type="molecule type" value="Genomic_DNA"/>
</dbReference>
<gene>
    <name evidence="2" type="ORF">A3F95_00360</name>
</gene>
<feature type="transmembrane region" description="Helical" evidence="1">
    <location>
        <begin position="571"/>
        <end position="592"/>
    </location>
</feature>
<evidence type="ECO:0000313" key="2">
    <source>
        <dbReference type="EMBL" id="OGZ26603.1"/>
    </source>
</evidence>
<feature type="transmembrane region" description="Helical" evidence="1">
    <location>
        <begin position="604"/>
        <end position="626"/>
    </location>
</feature>
<proteinExistence type="predicted"/>
<protein>
    <submittedName>
        <fullName evidence="2">Uncharacterized protein</fullName>
    </submittedName>
</protein>
<keyword evidence="1" id="KW-0812">Transmembrane</keyword>